<dbReference type="InterPro" id="IPR010095">
    <property type="entry name" value="Cas12f1-like_TNB"/>
</dbReference>
<dbReference type="NCBIfam" id="NF040570">
    <property type="entry name" value="guided_TnpB"/>
    <property type="match status" value="1"/>
</dbReference>
<organism evidence="10 11">
    <name type="scientific">Lacticaseibacillus jixianensis</name>
    <dbReference type="NCBI Taxonomy" id="2486012"/>
    <lineage>
        <taxon>Bacteria</taxon>
        <taxon>Bacillati</taxon>
        <taxon>Bacillota</taxon>
        <taxon>Bacilli</taxon>
        <taxon>Lactobacillales</taxon>
        <taxon>Lactobacillaceae</taxon>
        <taxon>Lacticaseibacillus</taxon>
    </lineage>
</organism>
<dbReference type="Proteomes" id="UP001597249">
    <property type="component" value="Unassembled WGS sequence"/>
</dbReference>
<keyword evidence="10" id="KW-0255">Endonuclease</keyword>
<evidence type="ECO:0000256" key="3">
    <source>
        <dbReference type="ARBA" id="ARBA00022723"/>
    </source>
</evidence>
<proteinExistence type="inferred from homology"/>
<dbReference type="NCBIfam" id="TIGR01766">
    <property type="entry name" value="IS200/IS605 family accessory protein TnpB-like domain"/>
    <property type="match status" value="1"/>
</dbReference>
<keyword evidence="11" id="KW-1185">Reference proteome</keyword>
<feature type="domain" description="Cas12f1-like TNB" evidence="8">
    <location>
        <begin position="306"/>
        <end position="384"/>
    </location>
</feature>
<evidence type="ECO:0000256" key="4">
    <source>
        <dbReference type="ARBA" id="ARBA00022833"/>
    </source>
</evidence>
<evidence type="ECO:0000256" key="6">
    <source>
        <dbReference type="ARBA" id="ARBA00023172"/>
    </source>
</evidence>
<gene>
    <name evidence="10" type="ORF">ACFQ3L_10170</name>
</gene>
<protein>
    <submittedName>
        <fullName evidence="10">RNA-guided endonuclease InsQ/TnpB family protein</fullName>
    </submittedName>
</protein>
<keyword evidence="10" id="KW-0540">Nuclease</keyword>
<keyword evidence="10" id="KW-0378">Hydrolase</keyword>
<dbReference type="InterPro" id="IPR001959">
    <property type="entry name" value="Transposase"/>
</dbReference>
<keyword evidence="6" id="KW-0233">DNA recombination</keyword>
<keyword evidence="3" id="KW-0479">Metal-binding</keyword>
<name>A0ABW4BA98_9LACO</name>
<evidence type="ECO:0000313" key="11">
    <source>
        <dbReference type="Proteomes" id="UP001597249"/>
    </source>
</evidence>
<comment type="similarity">
    <text evidence="1">In the C-terminal section; belongs to the transposase 35 family.</text>
</comment>
<keyword evidence="2" id="KW-0815">Transposition</keyword>
<accession>A0ABW4BA98</accession>
<feature type="domain" description="Probable transposase IS891/IS1136/IS1341" evidence="7">
    <location>
        <begin position="172"/>
        <end position="292"/>
    </location>
</feature>
<evidence type="ECO:0000259" key="9">
    <source>
        <dbReference type="Pfam" id="PF12323"/>
    </source>
</evidence>
<dbReference type="Pfam" id="PF12323">
    <property type="entry name" value="HTH_OrfB_IS605"/>
    <property type="match status" value="1"/>
</dbReference>
<keyword evidence="4" id="KW-0862">Zinc</keyword>
<feature type="domain" description="Transposase putative helix-turn-helix" evidence="9">
    <location>
        <begin position="1"/>
        <end position="42"/>
    </location>
</feature>
<reference evidence="11" key="1">
    <citation type="journal article" date="2019" name="Int. J. Syst. Evol. Microbiol.">
        <title>The Global Catalogue of Microorganisms (GCM) 10K type strain sequencing project: providing services to taxonomists for standard genome sequencing and annotation.</title>
        <authorList>
            <consortium name="The Broad Institute Genomics Platform"/>
            <consortium name="The Broad Institute Genome Sequencing Center for Infectious Disease"/>
            <person name="Wu L."/>
            <person name="Ma J."/>
        </authorList>
    </citation>
    <scope>NUCLEOTIDE SEQUENCE [LARGE SCALE GENOMIC DNA]</scope>
    <source>
        <strain evidence="11">CCM 8911</strain>
    </source>
</reference>
<dbReference type="RefSeq" id="WP_125585592.1">
    <property type="nucleotide sequence ID" value="NZ_JBHTMO010000035.1"/>
</dbReference>
<sequence>MLRTHKIRCYPNATMRRALAQACDYRRYCYNQALATWNEMYDASVVLADKTARPNERKVRDELVANKADWQYARSARILQLAVHDLAQAWENFFNPTMPDHRKPRFKSKKRNRQAFKTDRATIVNGKLRLDKPQNYHDRWYDIRLAEAPRWQGVIKLTAIVKEADGYYACLSMEETKPEPLPENERICGVDANIGKFVYNNGAAMSAIRVLTEQLTSLYHRVSLYQRRLARKRQTNPNHFRSNNYRATKTKLQRTYQKVTRIQSDFMQKLTTMLVKANGTIAIEDLDALHMKMNKRLAKNLHRSLFGRFKVLMNYKTQWYGRQLVMVDRFYPSTQRCSRCGLVKAGDDKLTLAGNALHGTKHHEFHCYGCGAQLERDENAVQNLIQYAQGQAMS</sequence>
<keyword evidence="5" id="KW-0238">DNA-binding</keyword>
<dbReference type="EMBL" id="JBHTMO010000035">
    <property type="protein sequence ID" value="MFD1393929.1"/>
    <property type="molecule type" value="Genomic_DNA"/>
</dbReference>
<evidence type="ECO:0000313" key="10">
    <source>
        <dbReference type="EMBL" id="MFD1393929.1"/>
    </source>
</evidence>
<dbReference type="Pfam" id="PF01385">
    <property type="entry name" value="OrfB_IS605"/>
    <property type="match status" value="1"/>
</dbReference>
<evidence type="ECO:0000256" key="1">
    <source>
        <dbReference type="ARBA" id="ARBA00008761"/>
    </source>
</evidence>
<evidence type="ECO:0000256" key="2">
    <source>
        <dbReference type="ARBA" id="ARBA00022578"/>
    </source>
</evidence>
<evidence type="ECO:0000259" key="7">
    <source>
        <dbReference type="Pfam" id="PF01385"/>
    </source>
</evidence>
<dbReference type="GO" id="GO:0004519">
    <property type="term" value="F:endonuclease activity"/>
    <property type="evidence" value="ECO:0007669"/>
    <property type="project" value="UniProtKB-KW"/>
</dbReference>
<evidence type="ECO:0000256" key="5">
    <source>
        <dbReference type="ARBA" id="ARBA00023125"/>
    </source>
</evidence>
<evidence type="ECO:0000259" key="8">
    <source>
        <dbReference type="Pfam" id="PF07282"/>
    </source>
</evidence>
<dbReference type="Pfam" id="PF07282">
    <property type="entry name" value="Cas12f1-like_TNB"/>
    <property type="match status" value="1"/>
</dbReference>
<comment type="caution">
    <text evidence="10">The sequence shown here is derived from an EMBL/GenBank/DDBJ whole genome shotgun (WGS) entry which is preliminary data.</text>
</comment>
<dbReference type="InterPro" id="IPR021027">
    <property type="entry name" value="Transposase_put_HTH"/>
</dbReference>